<keyword evidence="2" id="KW-1185">Reference proteome</keyword>
<evidence type="ECO:0000313" key="1">
    <source>
        <dbReference type="EMBL" id="CAG7719474.1"/>
    </source>
</evidence>
<protein>
    <submittedName>
        <fullName evidence="1">Uncharacterized protein</fullName>
    </submittedName>
</protein>
<evidence type="ECO:0000313" key="2">
    <source>
        <dbReference type="Proteomes" id="UP000708208"/>
    </source>
</evidence>
<dbReference type="Proteomes" id="UP000708208">
    <property type="component" value="Unassembled WGS sequence"/>
</dbReference>
<sequence>SKQWLVCFFWFVPPWPLST</sequence>
<dbReference type="AlphaFoldDB" id="A0A8J2JQL3"/>
<comment type="caution">
    <text evidence="1">The sequence shown here is derived from an EMBL/GenBank/DDBJ whole genome shotgun (WGS) entry which is preliminary data.</text>
</comment>
<gene>
    <name evidence="1" type="ORF">AFUS01_LOCUS8798</name>
</gene>
<proteinExistence type="predicted"/>
<feature type="non-terminal residue" evidence="1">
    <location>
        <position position="1"/>
    </location>
</feature>
<name>A0A8J2JQL3_9HEXA</name>
<dbReference type="EMBL" id="CAJVCH010061630">
    <property type="protein sequence ID" value="CAG7719474.1"/>
    <property type="molecule type" value="Genomic_DNA"/>
</dbReference>
<reference evidence="1" key="1">
    <citation type="submission" date="2021-06" db="EMBL/GenBank/DDBJ databases">
        <authorList>
            <person name="Hodson N. C."/>
            <person name="Mongue J. A."/>
            <person name="Jaron S. K."/>
        </authorList>
    </citation>
    <scope>NUCLEOTIDE SEQUENCE</scope>
</reference>
<organism evidence="1 2">
    <name type="scientific">Allacma fusca</name>
    <dbReference type="NCBI Taxonomy" id="39272"/>
    <lineage>
        <taxon>Eukaryota</taxon>
        <taxon>Metazoa</taxon>
        <taxon>Ecdysozoa</taxon>
        <taxon>Arthropoda</taxon>
        <taxon>Hexapoda</taxon>
        <taxon>Collembola</taxon>
        <taxon>Symphypleona</taxon>
        <taxon>Sminthuridae</taxon>
        <taxon>Allacma</taxon>
    </lineage>
</organism>
<accession>A0A8J2JQL3</accession>